<feature type="transmembrane region" description="Helical" evidence="2">
    <location>
        <begin position="120"/>
        <end position="140"/>
    </location>
</feature>
<dbReference type="PROSITE" id="PS50850">
    <property type="entry name" value="MFS"/>
    <property type="match status" value="1"/>
</dbReference>
<dbReference type="OrthoDB" id="10027823at2759"/>
<feature type="transmembrane region" description="Helical" evidence="2">
    <location>
        <begin position="40"/>
        <end position="61"/>
    </location>
</feature>
<dbReference type="InterPro" id="IPR020846">
    <property type="entry name" value="MFS_dom"/>
</dbReference>
<evidence type="ECO:0000256" key="1">
    <source>
        <dbReference type="ARBA" id="ARBA00004141"/>
    </source>
</evidence>
<comment type="subcellular location">
    <subcellularLocation>
        <location evidence="1">Membrane</location>
        <topology evidence="1">Multi-pass membrane protein</topology>
    </subcellularLocation>
</comment>
<keyword evidence="2" id="KW-1133">Transmembrane helix</keyword>
<dbReference type="Pfam" id="PF07690">
    <property type="entry name" value="MFS_1"/>
    <property type="match status" value="2"/>
</dbReference>
<dbReference type="Proteomes" id="UP000323067">
    <property type="component" value="Chromosome v"/>
</dbReference>
<feature type="transmembrane region" description="Helical" evidence="2">
    <location>
        <begin position="342"/>
        <end position="359"/>
    </location>
</feature>
<reference evidence="4 5" key="1">
    <citation type="journal article" date="2017" name="BMC Genomics">
        <title>Chromosome level assembly and secondary metabolite potential of the parasitic fungus Cordyceps militaris.</title>
        <authorList>
            <person name="Kramer G.J."/>
            <person name="Nodwell J.R."/>
        </authorList>
    </citation>
    <scope>NUCLEOTIDE SEQUENCE [LARGE SCALE GENOMIC DNA]</scope>
    <source>
        <strain evidence="4 5">ATCC 34164</strain>
    </source>
</reference>
<evidence type="ECO:0000256" key="2">
    <source>
        <dbReference type="SAM" id="Phobius"/>
    </source>
</evidence>
<protein>
    <submittedName>
        <fullName evidence="4">MFS transporter</fullName>
    </submittedName>
</protein>
<dbReference type="PANTHER" id="PTHR23520">
    <property type="entry name" value="TRANSPORTER, PUTATIVE (AFU_ORTHOLOGUE AFUA_3G04000)-RELATED"/>
    <property type="match status" value="1"/>
</dbReference>
<proteinExistence type="predicted"/>
<dbReference type="GO" id="GO:0000329">
    <property type="term" value="C:fungal-type vacuole membrane"/>
    <property type="evidence" value="ECO:0007669"/>
    <property type="project" value="TreeGrafter"/>
</dbReference>
<evidence type="ECO:0000313" key="5">
    <source>
        <dbReference type="Proteomes" id="UP000323067"/>
    </source>
</evidence>
<dbReference type="Gene3D" id="1.20.1250.20">
    <property type="entry name" value="MFS general substrate transporter like domains"/>
    <property type="match status" value="1"/>
</dbReference>
<evidence type="ECO:0000259" key="3">
    <source>
        <dbReference type="PROSITE" id="PS50850"/>
    </source>
</evidence>
<feature type="transmembrane region" description="Helical" evidence="2">
    <location>
        <begin position="312"/>
        <end position="330"/>
    </location>
</feature>
<dbReference type="SUPFAM" id="SSF103473">
    <property type="entry name" value="MFS general substrate transporter"/>
    <property type="match status" value="1"/>
</dbReference>
<gene>
    <name evidence="4" type="ORF">A9K55_004690</name>
</gene>
<accession>A0A2H4SLZ1</accession>
<dbReference type="EMBL" id="CP023325">
    <property type="protein sequence ID" value="ATY64125.1"/>
    <property type="molecule type" value="Genomic_DNA"/>
</dbReference>
<feature type="transmembrane region" description="Helical" evidence="2">
    <location>
        <begin position="195"/>
        <end position="215"/>
    </location>
</feature>
<dbReference type="PANTHER" id="PTHR23520:SF5">
    <property type="entry name" value="TRANSPORTER, PUTATIVE (AFU_ORTHOLOGUE AFUA_3G04000)-RELATED"/>
    <property type="match status" value="1"/>
</dbReference>
<name>A0A2H4SLZ1_CORMI</name>
<dbReference type="GO" id="GO:0022857">
    <property type="term" value="F:transmembrane transporter activity"/>
    <property type="evidence" value="ECO:0007669"/>
    <property type="project" value="InterPro"/>
</dbReference>
<feature type="transmembrane region" description="Helical" evidence="2">
    <location>
        <begin position="274"/>
        <end position="300"/>
    </location>
</feature>
<feature type="transmembrane region" description="Helical" evidence="2">
    <location>
        <begin position="427"/>
        <end position="450"/>
    </location>
</feature>
<dbReference type="VEuPathDB" id="FungiDB:A9K55_004690"/>
<feature type="transmembrane region" description="Helical" evidence="2">
    <location>
        <begin position="161"/>
        <end position="183"/>
    </location>
</feature>
<dbReference type="VEuPathDB" id="FungiDB:CCM_01644"/>
<dbReference type="InterPro" id="IPR011701">
    <property type="entry name" value="MFS"/>
</dbReference>
<keyword evidence="2" id="KW-0472">Membrane</keyword>
<sequence length="459" mass="49587">MDDQTPAPRPPLYYRALDEVGLVTLFRSPRDIKLLCLQRFVRLFAYGVTTLILVAFLQALGHSRTRVGLFMTLTLVGDVVISFVLTLFADRLGRKAILALGALLMAASGAVFALCSNYWLLLLAAVLGVISPAGNEIGPFRAVEESIVAHLTPAEQRAEVYAWYTLFAPAGSAFGMMASGWAIEAARRTLHWSLLGAYRGAFVAYAVFGLLKFLLTIMLSRAVELDEAPPAPADVADERAPLLSANGAAPAEPPSKKSRWASMLPHISPESKKITAILCVLFAIDSLGSGLASLSWVTYYFRSQFGIEEGKLGSLFFTTSIISAMTVLIASSIAKRLGNVKTMVFTHLPSAVFLALIPIPSDPKFAIMFLVLRASLQSMDSAPRTAFMATILQPGERTSVMGAVNVVKTTAQSMGPLITGVLASHKFFWLTFVIAGSLKGTYDLLLLAVFKNYGRHRTG</sequence>
<feature type="domain" description="Major facilitator superfamily (MFS) profile" evidence="3">
    <location>
        <begin position="31"/>
        <end position="459"/>
    </location>
</feature>
<feature type="transmembrane region" description="Helical" evidence="2">
    <location>
        <begin position="96"/>
        <end position="114"/>
    </location>
</feature>
<keyword evidence="2" id="KW-0812">Transmembrane</keyword>
<dbReference type="InterPro" id="IPR036259">
    <property type="entry name" value="MFS_trans_sf"/>
</dbReference>
<evidence type="ECO:0000313" key="4">
    <source>
        <dbReference type="EMBL" id="ATY64125.1"/>
    </source>
</evidence>
<dbReference type="AlphaFoldDB" id="A0A2H4SLZ1"/>
<organism evidence="4 5">
    <name type="scientific">Cordyceps militaris</name>
    <name type="common">Caterpillar fungus</name>
    <name type="synonym">Clavaria militaris</name>
    <dbReference type="NCBI Taxonomy" id="73501"/>
    <lineage>
        <taxon>Eukaryota</taxon>
        <taxon>Fungi</taxon>
        <taxon>Dikarya</taxon>
        <taxon>Ascomycota</taxon>
        <taxon>Pezizomycotina</taxon>
        <taxon>Sordariomycetes</taxon>
        <taxon>Hypocreomycetidae</taxon>
        <taxon>Hypocreales</taxon>
        <taxon>Cordycipitaceae</taxon>
        <taxon>Cordyceps</taxon>
    </lineage>
</organism>
<feature type="transmembrane region" description="Helical" evidence="2">
    <location>
        <begin position="67"/>
        <end position="89"/>
    </location>
</feature>